<dbReference type="EMBL" id="FMYP01000011">
    <property type="protein sequence ID" value="SDB93765.1"/>
    <property type="molecule type" value="Genomic_DNA"/>
</dbReference>
<accession>A0A1G6HIL8</accession>
<reference evidence="6 7" key="1">
    <citation type="submission" date="2016-09" db="EMBL/GenBank/DDBJ databases">
        <authorList>
            <person name="Capua I."/>
            <person name="De Benedictis P."/>
            <person name="Joannis T."/>
            <person name="Lombin L.H."/>
            <person name="Cattoli G."/>
        </authorList>
    </citation>
    <scope>NUCLEOTIDE SEQUENCE [LARGE SCALE GENOMIC DNA]</scope>
    <source>
        <strain evidence="6 7">A7P-90m</strain>
    </source>
</reference>
<dbReference type="PANTHER" id="PTHR36438:SF1">
    <property type="entry name" value="IRON-SULFUR CLUSTER REPAIR PROTEIN YTFE"/>
    <property type="match status" value="1"/>
</dbReference>
<evidence type="ECO:0000256" key="3">
    <source>
        <dbReference type="ARBA" id="ARBA00022723"/>
    </source>
</evidence>
<keyword evidence="7" id="KW-1185">Reference proteome</keyword>
<dbReference type="Pfam" id="PF04405">
    <property type="entry name" value="ScdA_N"/>
    <property type="match status" value="1"/>
</dbReference>
<evidence type="ECO:0000259" key="5">
    <source>
        <dbReference type="Pfam" id="PF01814"/>
    </source>
</evidence>
<dbReference type="Proteomes" id="UP000199452">
    <property type="component" value="Unassembled WGS sequence"/>
</dbReference>
<dbReference type="GO" id="GO:0046872">
    <property type="term" value="F:metal ion binding"/>
    <property type="evidence" value="ECO:0007669"/>
    <property type="project" value="UniProtKB-KW"/>
</dbReference>
<dbReference type="PANTHER" id="PTHR36438">
    <property type="entry name" value="IRON-SULFUR CLUSTER REPAIR PROTEIN YTFE"/>
    <property type="match status" value="1"/>
</dbReference>
<keyword evidence="4" id="KW-0408">Iron</keyword>
<evidence type="ECO:0000256" key="4">
    <source>
        <dbReference type="ARBA" id="ARBA00023004"/>
    </source>
</evidence>
<evidence type="ECO:0000313" key="7">
    <source>
        <dbReference type="Proteomes" id="UP000199452"/>
    </source>
</evidence>
<dbReference type="NCBIfam" id="TIGR03652">
    <property type="entry name" value="FeS_repair_RIC"/>
    <property type="match status" value="1"/>
</dbReference>
<evidence type="ECO:0000256" key="2">
    <source>
        <dbReference type="ARBA" id="ARBA00022490"/>
    </source>
</evidence>
<dbReference type="OrthoDB" id="9797132at2"/>
<evidence type="ECO:0000313" key="6">
    <source>
        <dbReference type="EMBL" id="SDB93765.1"/>
    </source>
</evidence>
<evidence type="ECO:0000256" key="1">
    <source>
        <dbReference type="ARBA" id="ARBA00004496"/>
    </source>
</evidence>
<dbReference type="InterPro" id="IPR012312">
    <property type="entry name" value="Hemerythrin-like"/>
</dbReference>
<feature type="domain" description="Hemerythrin-like" evidence="5">
    <location>
        <begin position="84"/>
        <end position="227"/>
    </location>
</feature>
<dbReference type="Pfam" id="PF01814">
    <property type="entry name" value="Hemerythrin"/>
    <property type="match status" value="1"/>
</dbReference>
<sequence length="231" mass="25774">MNNKLMATASLGEIVANDFRTALVFKENGIDFCCGGKKTLKEACDEKALDTNIIAQKLEAVQVDSASPSQNFKDWDLGFLADYIVNNHHKYVIKTLPELVFYTEKIAKVHGERHPELIEVADLFGKINAELVQHLQKEEEILFPAIKEVLKSNSVSAKATVASEIGRMSSEHEFAGGAMDKINELTNGYVVPDDACNTYTVSLKLLQQFEDDLHIHIHLENNILYPKSLAL</sequence>
<keyword evidence="2" id="KW-0963">Cytoplasm</keyword>
<dbReference type="Gene3D" id="1.20.120.520">
    <property type="entry name" value="nmb1532 protein domain like"/>
    <property type="match status" value="1"/>
</dbReference>
<gene>
    <name evidence="6" type="ORF">SAMN05216323_101111</name>
</gene>
<dbReference type="GO" id="GO:0005737">
    <property type="term" value="C:cytoplasm"/>
    <property type="evidence" value="ECO:0007669"/>
    <property type="project" value="UniProtKB-SubCell"/>
</dbReference>
<proteinExistence type="predicted"/>
<protein>
    <submittedName>
        <fullName evidence="6">Regulator of cell morphogenesis and NO signaling</fullName>
    </submittedName>
</protein>
<organism evidence="6 7">
    <name type="scientific">Williamwhitmania taraxaci</name>
    <dbReference type="NCBI Taxonomy" id="1640674"/>
    <lineage>
        <taxon>Bacteria</taxon>
        <taxon>Pseudomonadati</taxon>
        <taxon>Bacteroidota</taxon>
        <taxon>Bacteroidia</taxon>
        <taxon>Bacteroidales</taxon>
        <taxon>Williamwhitmaniaceae</taxon>
        <taxon>Williamwhitmania</taxon>
    </lineage>
</organism>
<comment type="subcellular location">
    <subcellularLocation>
        <location evidence="1">Cytoplasm</location>
    </subcellularLocation>
</comment>
<dbReference type="AlphaFoldDB" id="A0A1G6HIL8"/>
<keyword evidence="3" id="KW-0479">Metal-binding</keyword>
<dbReference type="InterPro" id="IPR019903">
    <property type="entry name" value="RIC_family"/>
</dbReference>
<dbReference type="STRING" id="1640674.SAMN05216323_101111"/>
<dbReference type="RefSeq" id="WP_092436260.1">
    <property type="nucleotide sequence ID" value="NZ_FMYP01000011.1"/>
</dbReference>
<name>A0A1G6HIL8_9BACT</name>